<organism evidence="14 15">
    <name type="scientific">Patella caerulea</name>
    <name type="common">Rayed Mediterranean limpet</name>
    <dbReference type="NCBI Taxonomy" id="87958"/>
    <lineage>
        <taxon>Eukaryota</taxon>
        <taxon>Metazoa</taxon>
        <taxon>Spiralia</taxon>
        <taxon>Lophotrochozoa</taxon>
        <taxon>Mollusca</taxon>
        <taxon>Gastropoda</taxon>
        <taxon>Patellogastropoda</taxon>
        <taxon>Patelloidea</taxon>
        <taxon>Patellidae</taxon>
        <taxon>Patella</taxon>
    </lineage>
</organism>
<evidence type="ECO:0000256" key="4">
    <source>
        <dbReference type="ARBA" id="ARBA00022723"/>
    </source>
</evidence>
<keyword evidence="9" id="KW-0832">Ubl conjugation</keyword>
<keyword evidence="12" id="KW-0808">Transferase</keyword>
<evidence type="ECO:0000256" key="2">
    <source>
        <dbReference type="ARBA" id="ARBA00022473"/>
    </source>
</evidence>
<dbReference type="GO" id="GO:0007283">
    <property type="term" value="P:spermatogenesis"/>
    <property type="evidence" value="ECO:0007669"/>
    <property type="project" value="UniProtKB-KW"/>
</dbReference>
<dbReference type="AlphaFoldDB" id="A0AAN8J9G5"/>
<dbReference type="GO" id="GO:0000287">
    <property type="term" value="F:magnesium ion binding"/>
    <property type="evidence" value="ECO:0007669"/>
    <property type="project" value="UniProtKB-ARBA"/>
</dbReference>
<dbReference type="GO" id="GO:0005524">
    <property type="term" value="F:ATP binding"/>
    <property type="evidence" value="ECO:0007669"/>
    <property type="project" value="UniProtKB-UniRule"/>
</dbReference>
<protein>
    <recommendedName>
        <fullName evidence="13">Protein kinase domain-containing protein</fullName>
    </recommendedName>
</protein>
<dbReference type="InterPro" id="IPR011009">
    <property type="entry name" value="Kinase-like_dom_sf"/>
</dbReference>
<evidence type="ECO:0000256" key="7">
    <source>
        <dbReference type="ARBA" id="ARBA00022840"/>
    </source>
</evidence>
<dbReference type="GO" id="GO:0000226">
    <property type="term" value="P:microtubule cytoskeleton organization"/>
    <property type="evidence" value="ECO:0007669"/>
    <property type="project" value="TreeGrafter"/>
</dbReference>
<feature type="domain" description="Protein kinase" evidence="13">
    <location>
        <begin position="133"/>
        <end position="390"/>
    </location>
</feature>
<evidence type="ECO:0000256" key="5">
    <source>
        <dbReference type="ARBA" id="ARBA00022741"/>
    </source>
</evidence>
<dbReference type="Proteomes" id="UP001347796">
    <property type="component" value="Unassembled WGS sequence"/>
</dbReference>
<dbReference type="PANTHER" id="PTHR24346:SF102">
    <property type="entry name" value="TESTIS-SPECIFIC SERINE_THREONINE-PROTEIN KINASE 1"/>
    <property type="match status" value="1"/>
</dbReference>
<keyword evidence="15" id="KW-1185">Reference proteome</keyword>
<dbReference type="Pfam" id="PF00069">
    <property type="entry name" value="Pkinase"/>
    <property type="match status" value="1"/>
</dbReference>
<keyword evidence="12" id="KW-0418">Kinase</keyword>
<evidence type="ECO:0000256" key="9">
    <source>
        <dbReference type="ARBA" id="ARBA00022843"/>
    </source>
</evidence>
<keyword evidence="5 11" id="KW-0547">Nucleotide-binding</keyword>
<dbReference type="SUPFAM" id="SSF56112">
    <property type="entry name" value="Protein kinase-like (PK-like)"/>
    <property type="match status" value="1"/>
</dbReference>
<accession>A0AAN8J9G5</accession>
<dbReference type="InterPro" id="IPR008271">
    <property type="entry name" value="Ser/Thr_kinase_AS"/>
</dbReference>
<evidence type="ECO:0000256" key="10">
    <source>
        <dbReference type="ARBA" id="ARBA00022871"/>
    </source>
</evidence>
<keyword evidence="12" id="KW-0723">Serine/threonine-protein kinase</keyword>
<gene>
    <name evidence="14" type="ORF">SNE40_019442</name>
</gene>
<dbReference type="GO" id="GO:0030154">
    <property type="term" value="P:cell differentiation"/>
    <property type="evidence" value="ECO:0007669"/>
    <property type="project" value="UniProtKB-KW"/>
</dbReference>
<dbReference type="PROSITE" id="PS50011">
    <property type="entry name" value="PROTEIN_KINASE_DOM"/>
    <property type="match status" value="1"/>
</dbReference>
<dbReference type="PANTHER" id="PTHR24346">
    <property type="entry name" value="MAP/MICROTUBULE AFFINITY-REGULATING KINASE"/>
    <property type="match status" value="1"/>
</dbReference>
<dbReference type="InterPro" id="IPR000719">
    <property type="entry name" value="Prot_kinase_dom"/>
</dbReference>
<dbReference type="GO" id="GO:0050321">
    <property type="term" value="F:tau-protein kinase activity"/>
    <property type="evidence" value="ECO:0007669"/>
    <property type="project" value="TreeGrafter"/>
</dbReference>
<comment type="similarity">
    <text evidence="12">Belongs to the protein kinase superfamily.</text>
</comment>
<dbReference type="GO" id="GO:0035556">
    <property type="term" value="P:intracellular signal transduction"/>
    <property type="evidence" value="ECO:0007669"/>
    <property type="project" value="TreeGrafter"/>
</dbReference>
<keyword evidence="6" id="KW-0221">Differentiation</keyword>
<name>A0AAN8J9G5_PATCE</name>
<dbReference type="Gene3D" id="1.10.510.10">
    <property type="entry name" value="Transferase(Phosphotransferase) domain 1"/>
    <property type="match status" value="1"/>
</dbReference>
<evidence type="ECO:0000313" key="14">
    <source>
        <dbReference type="EMBL" id="KAK6171203.1"/>
    </source>
</evidence>
<keyword evidence="4" id="KW-0479">Metal-binding</keyword>
<dbReference type="PROSITE" id="PS00107">
    <property type="entry name" value="PROTEIN_KINASE_ATP"/>
    <property type="match status" value="1"/>
</dbReference>
<proteinExistence type="inferred from homology"/>
<evidence type="ECO:0000256" key="11">
    <source>
        <dbReference type="PROSITE-ProRule" id="PRU10141"/>
    </source>
</evidence>
<evidence type="ECO:0000256" key="1">
    <source>
        <dbReference type="ARBA" id="ARBA00001946"/>
    </source>
</evidence>
<dbReference type="GO" id="GO:0005737">
    <property type="term" value="C:cytoplasm"/>
    <property type="evidence" value="ECO:0007669"/>
    <property type="project" value="TreeGrafter"/>
</dbReference>
<keyword evidence="7 11" id="KW-0067">ATP-binding</keyword>
<dbReference type="EMBL" id="JAZGQO010000014">
    <property type="protein sequence ID" value="KAK6171203.1"/>
    <property type="molecule type" value="Genomic_DNA"/>
</dbReference>
<keyword evidence="2" id="KW-0217">Developmental protein</keyword>
<evidence type="ECO:0000256" key="12">
    <source>
        <dbReference type="RuleBase" id="RU000304"/>
    </source>
</evidence>
<dbReference type="PROSITE" id="PS00108">
    <property type="entry name" value="PROTEIN_KINASE_ST"/>
    <property type="match status" value="1"/>
</dbReference>
<feature type="binding site" evidence="11">
    <location>
        <position position="162"/>
    </location>
    <ligand>
        <name>ATP</name>
        <dbReference type="ChEBI" id="CHEBI:30616"/>
    </ligand>
</feature>
<evidence type="ECO:0000256" key="8">
    <source>
        <dbReference type="ARBA" id="ARBA00022842"/>
    </source>
</evidence>
<comment type="caution">
    <text evidence="14">The sequence shown here is derived from an EMBL/GenBank/DDBJ whole genome shotgun (WGS) entry which is preliminary data.</text>
</comment>
<comment type="cofactor">
    <cofactor evidence="1">
        <name>Mg(2+)</name>
        <dbReference type="ChEBI" id="CHEBI:18420"/>
    </cofactor>
</comment>
<evidence type="ECO:0000256" key="3">
    <source>
        <dbReference type="ARBA" id="ARBA00022553"/>
    </source>
</evidence>
<keyword evidence="3" id="KW-0597">Phosphoprotein</keyword>
<keyword evidence="10" id="KW-0744">Spermatogenesis</keyword>
<evidence type="ECO:0000256" key="6">
    <source>
        <dbReference type="ARBA" id="ARBA00022782"/>
    </source>
</evidence>
<dbReference type="FunFam" id="1.10.510.10:FF:000658">
    <property type="entry name" value="Protein CBG12184"/>
    <property type="match status" value="1"/>
</dbReference>
<evidence type="ECO:0000259" key="13">
    <source>
        <dbReference type="PROSITE" id="PS50011"/>
    </source>
</evidence>
<dbReference type="InterPro" id="IPR017441">
    <property type="entry name" value="Protein_kinase_ATP_BS"/>
</dbReference>
<reference evidence="14 15" key="1">
    <citation type="submission" date="2024-01" db="EMBL/GenBank/DDBJ databases">
        <title>The genome of the rayed Mediterranean limpet Patella caerulea (Linnaeus, 1758).</title>
        <authorList>
            <person name="Anh-Thu Weber A."/>
            <person name="Halstead-Nussloch G."/>
        </authorList>
    </citation>
    <scope>NUCLEOTIDE SEQUENCE [LARGE SCALE GENOMIC DNA]</scope>
    <source>
        <strain evidence="14">AATW-2023a</strain>
        <tissue evidence="14">Whole specimen</tissue>
    </source>
</reference>
<keyword evidence="8" id="KW-0460">Magnesium</keyword>
<sequence>MRPPVFSWDVLNNYRTLRQQSTTPVKVLGSVKKFFNNLHRSLPIRRSGRVRRCRKTESEIRLVFREKDKEDTQSEGVKSFLNLNPNIASTSRIKQQSKSKKCVRNCNEDLNKAKPLKLKPAYDKEKIFVDRGYKLEHEIGRGSYSKVRLVQRISDGKQFAAKIIDREKSKCYSERFLPKELATSLQLSHPNITEYREIIILPYVTIIIMDYAQLGDLLEFIQNNGALSNGHAQNMFRQIVEAVQYLHDIGIAHRDLKCENILLKDDGTVMVSDFGFAREIDTTSRTLSKTFCGSTAYASPELLCGVPYDPILNDIWGLGCILYIMVCGSMPFDESDLKSMVNKQMAHSITVPTQVKDIVDPDCQSLIIQMLNPDIDERPGIMSILSSDWLKSLSRTSSGKGLQNKNLDILSMLG</sequence>
<dbReference type="SMART" id="SM00220">
    <property type="entry name" value="S_TKc"/>
    <property type="match status" value="1"/>
</dbReference>
<evidence type="ECO:0000313" key="15">
    <source>
        <dbReference type="Proteomes" id="UP001347796"/>
    </source>
</evidence>